<sequence>MKKILIFGGIIVLIFAAIAIVTNMQNASKVEDNPYGKEDLRQSTIDLLDNPNYANQVTPDELDERIASGEPTTVYFFSPECEHCLRTTPMLAPLAEDMDVDMVQLNLIEFNEWAKYNIQSTPTLVHFEDGQAVDGIVGAASESDYEDFFNRNVLN</sequence>
<organism evidence="2 3">
    <name type="scientific">Jeotgalibacillus proteolyticus</name>
    <dbReference type="NCBI Taxonomy" id="2082395"/>
    <lineage>
        <taxon>Bacteria</taxon>
        <taxon>Bacillati</taxon>
        <taxon>Bacillota</taxon>
        <taxon>Bacilli</taxon>
        <taxon>Bacillales</taxon>
        <taxon>Caryophanaceae</taxon>
        <taxon>Jeotgalibacillus</taxon>
    </lineage>
</organism>
<dbReference type="SUPFAM" id="SSF52833">
    <property type="entry name" value="Thioredoxin-like"/>
    <property type="match status" value="1"/>
</dbReference>
<evidence type="ECO:0000313" key="2">
    <source>
        <dbReference type="EMBL" id="PPA72449.1"/>
    </source>
</evidence>
<dbReference type="EMBL" id="PREZ01000001">
    <property type="protein sequence ID" value="PPA72449.1"/>
    <property type="molecule type" value="Genomic_DNA"/>
</dbReference>
<keyword evidence="3" id="KW-1185">Reference proteome</keyword>
<dbReference type="PANTHER" id="PTHR43601:SF3">
    <property type="entry name" value="THIOREDOXIN, MITOCHONDRIAL"/>
    <property type="match status" value="1"/>
</dbReference>
<proteinExistence type="predicted"/>
<dbReference type="RefSeq" id="WP_104056600.1">
    <property type="nucleotide sequence ID" value="NZ_PREZ01000001.1"/>
</dbReference>
<dbReference type="InterPro" id="IPR036249">
    <property type="entry name" value="Thioredoxin-like_sf"/>
</dbReference>
<dbReference type="PANTHER" id="PTHR43601">
    <property type="entry name" value="THIOREDOXIN, MITOCHONDRIAL"/>
    <property type="match status" value="1"/>
</dbReference>
<dbReference type="Gene3D" id="3.40.30.10">
    <property type="entry name" value="Glutaredoxin"/>
    <property type="match status" value="1"/>
</dbReference>
<dbReference type="OrthoDB" id="32134at2"/>
<gene>
    <name evidence="2" type="ORF">C4B60_03490</name>
</gene>
<feature type="domain" description="Thioredoxin" evidence="1">
    <location>
        <begin position="24"/>
        <end position="155"/>
    </location>
</feature>
<dbReference type="Proteomes" id="UP000239047">
    <property type="component" value="Unassembled WGS sequence"/>
</dbReference>
<dbReference type="PROSITE" id="PS51352">
    <property type="entry name" value="THIOREDOXIN_2"/>
    <property type="match status" value="1"/>
</dbReference>
<dbReference type="CDD" id="cd02947">
    <property type="entry name" value="TRX_family"/>
    <property type="match status" value="1"/>
</dbReference>
<dbReference type="InterPro" id="IPR013766">
    <property type="entry name" value="Thioredoxin_domain"/>
</dbReference>
<comment type="caution">
    <text evidence="2">The sequence shown here is derived from an EMBL/GenBank/DDBJ whole genome shotgun (WGS) entry which is preliminary data.</text>
</comment>
<protein>
    <submittedName>
        <fullName evidence="2">Thiol reductase thioredoxin</fullName>
    </submittedName>
</protein>
<reference evidence="2 3" key="1">
    <citation type="submission" date="2018-02" db="EMBL/GenBank/DDBJ databases">
        <title>Jeotgalibacillus proteolyticum sp. nov. a protease producing bacterium isolated from ocean sediments of Laizhou Bay.</title>
        <authorList>
            <person name="Li Y."/>
        </authorList>
    </citation>
    <scope>NUCLEOTIDE SEQUENCE [LARGE SCALE GENOMIC DNA]</scope>
    <source>
        <strain evidence="2 3">22-7</strain>
    </source>
</reference>
<dbReference type="AlphaFoldDB" id="A0A2S5GHI5"/>
<accession>A0A2S5GHI5</accession>
<name>A0A2S5GHI5_9BACL</name>
<evidence type="ECO:0000313" key="3">
    <source>
        <dbReference type="Proteomes" id="UP000239047"/>
    </source>
</evidence>
<dbReference type="GO" id="GO:0045454">
    <property type="term" value="P:cell redox homeostasis"/>
    <property type="evidence" value="ECO:0007669"/>
    <property type="project" value="TreeGrafter"/>
</dbReference>
<dbReference type="Pfam" id="PF00085">
    <property type="entry name" value="Thioredoxin"/>
    <property type="match status" value="1"/>
</dbReference>
<evidence type="ECO:0000259" key="1">
    <source>
        <dbReference type="PROSITE" id="PS51352"/>
    </source>
</evidence>